<dbReference type="EMBL" id="QXFW01001868">
    <property type="protein sequence ID" value="KAE8984807.1"/>
    <property type="molecule type" value="Genomic_DNA"/>
</dbReference>
<feature type="compositionally biased region" description="Basic residues" evidence="1">
    <location>
        <begin position="165"/>
        <end position="178"/>
    </location>
</feature>
<dbReference type="EMBL" id="QXFY01002660">
    <property type="protein sequence ID" value="KAE9294122.1"/>
    <property type="molecule type" value="Genomic_DNA"/>
</dbReference>
<feature type="region of interest" description="Disordered" evidence="1">
    <location>
        <begin position="158"/>
        <end position="212"/>
    </location>
</feature>
<evidence type="ECO:0000313" key="4">
    <source>
        <dbReference type="EMBL" id="KAE9080434.1"/>
    </source>
</evidence>
<dbReference type="Proteomes" id="UP000486351">
    <property type="component" value="Unassembled WGS sequence"/>
</dbReference>
<dbReference type="Proteomes" id="UP000460718">
    <property type="component" value="Unassembled WGS sequence"/>
</dbReference>
<dbReference type="Proteomes" id="UP000433483">
    <property type="component" value="Unassembled WGS sequence"/>
</dbReference>
<dbReference type="Proteomes" id="UP000488956">
    <property type="component" value="Unassembled WGS sequence"/>
</dbReference>
<evidence type="ECO:0000313" key="5">
    <source>
        <dbReference type="EMBL" id="KAE9093954.1"/>
    </source>
</evidence>
<dbReference type="Proteomes" id="UP000440732">
    <property type="component" value="Unassembled WGS sequence"/>
</dbReference>
<sequence>MCRLLTGASVSFLAADSALRFLACAHDGRRSTFVDRLRDELDEIEAAGTYKRECVIMSPQGAEISMPAQAPPATQEAPRQEGGGPGDARVHQQVPEPAELRVRQHEQRTAAAVDDQQAAGDCARDVVAGPAGRHQQAGDNGPERTLVQLDLDGFDYDDDASFAKKQPRHPRQKPKKTKLFSGDKDPSTVLAALGIPSDGEGDRNDGPPISRKSIKMNTKRKKGTRNMFKNFQFETIIFDSSGSSGFGPRLTGSNELPSLTGASHFRILRSRTPDAAATSATDAPP</sequence>
<evidence type="ECO:0000313" key="11">
    <source>
        <dbReference type="Proteomes" id="UP000433483"/>
    </source>
</evidence>
<organism evidence="4 15">
    <name type="scientific">Phytophthora fragariae</name>
    <dbReference type="NCBI Taxonomy" id="53985"/>
    <lineage>
        <taxon>Eukaryota</taxon>
        <taxon>Sar</taxon>
        <taxon>Stramenopiles</taxon>
        <taxon>Oomycota</taxon>
        <taxon>Peronosporomycetes</taxon>
        <taxon>Peronosporales</taxon>
        <taxon>Peronosporaceae</taxon>
        <taxon>Phytophthora</taxon>
    </lineage>
</organism>
<evidence type="ECO:0000313" key="7">
    <source>
        <dbReference type="EMBL" id="KAE9183324.1"/>
    </source>
</evidence>
<reference evidence="11 12" key="1">
    <citation type="submission" date="2018-08" db="EMBL/GenBank/DDBJ databases">
        <title>Genomic investigation of the strawberry pathogen Phytophthora fragariae indicates pathogenicity is determined by transcriptional variation in three key races.</title>
        <authorList>
            <person name="Adams T.M."/>
            <person name="Armitage A.D."/>
            <person name="Sobczyk M.K."/>
            <person name="Bates H.J."/>
            <person name="Dunwell J.M."/>
            <person name="Nellist C.F."/>
            <person name="Harrison R.J."/>
        </authorList>
    </citation>
    <scope>NUCLEOTIDE SEQUENCE [LARGE SCALE GENOMIC DNA]</scope>
    <source>
        <strain evidence="9 12">A4</strain>
        <strain evidence="8 13">BC-1</strain>
        <strain evidence="7 17">BC-23</strain>
        <strain evidence="6 11">NOV-27</strain>
        <strain evidence="5 14">NOV-5</strain>
        <strain evidence="4 15">NOV-71</strain>
        <strain evidence="10 18">NOV-77</strain>
        <strain evidence="3 19">ONT-3</strain>
        <strain evidence="2 16">SCRP245</strain>
    </source>
</reference>
<evidence type="ECO:0000313" key="15">
    <source>
        <dbReference type="Proteomes" id="UP000441208"/>
    </source>
</evidence>
<gene>
    <name evidence="9" type="ORF">PF001_g24525</name>
    <name evidence="8" type="ORF">PF002_g24030</name>
    <name evidence="7" type="ORF">PF004_g23980</name>
    <name evidence="6" type="ORF">PF005_g25079</name>
    <name evidence="5" type="ORF">PF006_g24327</name>
    <name evidence="4" type="ORF">PF007_g23053</name>
    <name evidence="10" type="ORF">PF008_g24630</name>
    <name evidence="3" type="ORF">PF010_g24677</name>
    <name evidence="2" type="ORF">PF011_g20641</name>
</gene>
<evidence type="ECO:0000313" key="6">
    <source>
        <dbReference type="EMBL" id="KAE9176167.1"/>
    </source>
</evidence>
<name>A0A6A3QP47_9STRA</name>
<dbReference type="Proteomes" id="UP000441208">
    <property type="component" value="Unassembled WGS sequence"/>
</dbReference>
<evidence type="ECO:0000313" key="16">
    <source>
        <dbReference type="Proteomes" id="UP000460718"/>
    </source>
</evidence>
<evidence type="ECO:0000313" key="19">
    <source>
        <dbReference type="Proteomes" id="UP000488956"/>
    </source>
</evidence>
<evidence type="ECO:0000313" key="17">
    <source>
        <dbReference type="Proteomes" id="UP000476176"/>
    </source>
</evidence>
<evidence type="ECO:0000313" key="3">
    <source>
        <dbReference type="EMBL" id="KAE9074435.1"/>
    </source>
</evidence>
<dbReference type="EMBL" id="QXGA01002657">
    <property type="protein sequence ID" value="KAE9093954.1"/>
    <property type="molecule type" value="Genomic_DNA"/>
</dbReference>
<proteinExistence type="predicted"/>
<evidence type="ECO:0000313" key="2">
    <source>
        <dbReference type="EMBL" id="KAE8984807.1"/>
    </source>
</evidence>
<dbReference type="EMBL" id="QXFX01002701">
    <property type="protein sequence ID" value="KAE9074435.1"/>
    <property type="molecule type" value="Genomic_DNA"/>
</dbReference>
<evidence type="ECO:0000313" key="12">
    <source>
        <dbReference type="Proteomes" id="UP000437068"/>
    </source>
</evidence>
<dbReference type="EMBL" id="QXGE01002702">
    <property type="protein sequence ID" value="KAE9279843.1"/>
    <property type="molecule type" value="Genomic_DNA"/>
</dbReference>
<feature type="compositionally biased region" description="Low complexity" evidence="1">
    <location>
        <begin position="67"/>
        <end position="77"/>
    </location>
</feature>
<dbReference type="EMBL" id="QXGB01002645">
    <property type="protein sequence ID" value="KAE9176167.1"/>
    <property type="molecule type" value="Genomic_DNA"/>
</dbReference>
<keyword evidence="11" id="KW-1185">Reference proteome</keyword>
<evidence type="ECO:0000256" key="1">
    <source>
        <dbReference type="SAM" id="MobiDB-lite"/>
    </source>
</evidence>
<evidence type="ECO:0000313" key="18">
    <source>
        <dbReference type="Proteomes" id="UP000486351"/>
    </source>
</evidence>
<dbReference type="EMBL" id="QXFZ01002128">
    <property type="protein sequence ID" value="KAE9080434.1"/>
    <property type="molecule type" value="Genomic_DNA"/>
</dbReference>
<accession>A0A6A3QP47</accession>
<evidence type="ECO:0000313" key="14">
    <source>
        <dbReference type="Proteomes" id="UP000440732"/>
    </source>
</evidence>
<feature type="region of interest" description="Disordered" evidence="1">
    <location>
        <begin position="65"/>
        <end position="91"/>
    </location>
</feature>
<dbReference type="AlphaFoldDB" id="A0A6A3QP47"/>
<dbReference type="EMBL" id="QXGD01002143">
    <property type="protein sequence ID" value="KAE9192977.1"/>
    <property type="molecule type" value="Genomic_DNA"/>
</dbReference>
<comment type="caution">
    <text evidence="4">The sequence shown here is derived from an EMBL/GenBank/DDBJ whole genome shotgun (WGS) entry which is preliminary data.</text>
</comment>
<evidence type="ECO:0000313" key="9">
    <source>
        <dbReference type="EMBL" id="KAE9279843.1"/>
    </source>
</evidence>
<dbReference type="Proteomes" id="UP000437068">
    <property type="component" value="Unassembled WGS sequence"/>
</dbReference>
<evidence type="ECO:0000313" key="13">
    <source>
        <dbReference type="Proteomes" id="UP000440367"/>
    </source>
</evidence>
<dbReference type="OrthoDB" id="10464843at2759"/>
<protein>
    <submittedName>
        <fullName evidence="4">Uncharacterized protein</fullName>
    </submittedName>
</protein>
<evidence type="ECO:0000313" key="8">
    <source>
        <dbReference type="EMBL" id="KAE9192977.1"/>
    </source>
</evidence>
<dbReference type="EMBL" id="QXGC01002657">
    <property type="protein sequence ID" value="KAE9183324.1"/>
    <property type="molecule type" value="Genomic_DNA"/>
</dbReference>
<dbReference type="Proteomes" id="UP000440367">
    <property type="component" value="Unassembled WGS sequence"/>
</dbReference>
<evidence type="ECO:0000313" key="10">
    <source>
        <dbReference type="EMBL" id="KAE9294122.1"/>
    </source>
</evidence>
<dbReference type="Proteomes" id="UP000476176">
    <property type="component" value="Unassembled WGS sequence"/>
</dbReference>